<dbReference type="GeneID" id="14913702"/>
<dbReference type="KEGG" id="acan:ACA1_118720"/>
<feature type="compositionally biased region" description="Basic and acidic residues" evidence="1">
    <location>
        <begin position="95"/>
        <end position="114"/>
    </location>
</feature>
<accession>L8GKC6</accession>
<evidence type="ECO:0000256" key="1">
    <source>
        <dbReference type="SAM" id="MobiDB-lite"/>
    </source>
</evidence>
<proteinExistence type="predicted"/>
<feature type="region of interest" description="Disordered" evidence="1">
    <location>
        <begin position="1"/>
        <end position="73"/>
    </location>
</feature>
<dbReference type="EMBL" id="KB008099">
    <property type="protein sequence ID" value="ELR13168.1"/>
    <property type="molecule type" value="Genomic_DNA"/>
</dbReference>
<reference evidence="2 3" key="1">
    <citation type="journal article" date="2013" name="Genome Biol.">
        <title>Genome of Acanthamoeba castellanii highlights extensive lateral gene transfer and early evolution of tyrosine kinase signaling.</title>
        <authorList>
            <person name="Clarke M."/>
            <person name="Lohan A.J."/>
            <person name="Liu B."/>
            <person name="Lagkouvardos I."/>
            <person name="Roy S."/>
            <person name="Zafar N."/>
            <person name="Bertelli C."/>
            <person name="Schilde C."/>
            <person name="Kianianmomeni A."/>
            <person name="Burglin T.R."/>
            <person name="Frech C."/>
            <person name="Turcotte B."/>
            <person name="Kopec K.O."/>
            <person name="Synnott J.M."/>
            <person name="Choo C."/>
            <person name="Paponov I."/>
            <person name="Finkler A."/>
            <person name="Soon Heng Tan C."/>
            <person name="Hutchins A.P."/>
            <person name="Weinmeier T."/>
            <person name="Rattei T."/>
            <person name="Chu J.S."/>
            <person name="Gimenez G."/>
            <person name="Irimia M."/>
            <person name="Rigden D.J."/>
            <person name="Fitzpatrick D.A."/>
            <person name="Lorenzo-Morales J."/>
            <person name="Bateman A."/>
            <person name="Chiu C.H."/>
            <person name="Tang P."/>
            <person name="Hegemann P."/>
            <person name="Fromm H."/>
            <person name="Raoult D."/>
            <person name="Greub G."/>
            <person name="Miranda-Saavedra D."/>
            <person name="Chen N."/>
            <person name="Nash P."/>
            <person name="Ginger M.L."/>
            <person name="Horn M."/>
            <person name="Schaap P."/>
            <person name="Caler L."/>
            <person name="Loftus B."/>
        </authorList>
    </citation>
    <scope>NUCLEOTIDE SEQUENCE [LARGE SCALE GENOMIC DNA]</scope>
    <source>
        <strain evidence="2 3">Neff</strain>
    </source>
</reference>
<organism evidence="2 3">
    <name type="scientific">Acanthamoeba castellanii (strain ATCC 30010 / Neff)</name>
    <dbReference type="NCBI Taxonomy" id="1257118"/>
    <lineage>
        <taxon>Eukaryota</taxon>
        <taxon>Amoebozoa</taxon>
        <taxon>Discosea</taxon>
        <taxon>Longamoebia</taxon>
        <taxon>Centramoebida</taxon>
        <taxon>Acanthamoebidae</taxon>
        <taxon>Acanthamoeba</taxon>
    </lineage>
</organism>
<keyword evidence="3" id="KW-1185">Reference proteome</keyword>
<feature type="compositionally biased region" description="Polar residues" evidence="1">
    <location>
        <begin position="61"/>
        <end position="70"/>
    </location>
</feature>
<dbReference type="AlphaFoldDB" id="L8GKC6"/>
<gene>
    <name evidence="2" type="ORF">ACA1_118720</name>
</gene>
<protein>
    <submittedName>
        <fullName evidence="2">Uncharacterized protein</fullName>
    </submittedName>
</protein>
<evidence type="ECO:0000313" key="2">
    <source>
        <dbReference type="EMBL" id="ELR13168.1"/>
    </source>
</evidence>
<name>L8GKC6_ACACF</name>
<dbReference type="OrthoDB" id="5978103at2759"/>
<sequence>MSDKQGLPKLHTTEKGVPVYDAGSSRKANQLAREWAQVPRAGRGGEYIPSRELNDPGPNRTRITAAQQQHGRPDQLGMRMAMDRQGKIAPNQYAHHPDLHSAKSGDPPHHEFPHYHATNAKGEKVIYVYRNGGGGGGGGRGGSALSAIASGVMSSRAGEKGHAQASGPGGIKFTTELDINSEQQLGKLVGLVDPESGLLSLLTSAPQAGKVQYTLAGDLLGITMSDLALALLLPQKVYIPERLRSTTFGEIMFEADWKLKLLAFGSLSSSSVRSEADITFAQPEGAAEHRYSRLWIENARVLVIKDVQMVVLAKRQVPDAASPSGLRDVDEHDPTSSERICAEEFTRRYDEVAAQYTCFQRLTELSKALSLAKFILTQTAIDLDWELIEQVASGCITQVSPNTVPSHRQSHSRTFTTGNASFKRTLNLVCLLHALTHTHTPTHHRTRTPLDCLG</sequence>
<dbReference type="VEuPathDB" id="AmoebaDB:ACA1_118720"/>
<dbReference type="RefSeq" id="XP_004335181.1">
    <property type="nucleotide sequence ID" value="XM_004335133.1"/>
</dbReference>
<evidence type="ECO:0000313" key="3">
    <source>
        <dbReference type="Proteomes" id="UP000011083"/>
    </source>
</evidence>
<feature type="region of interest" description="Disordered" evidence="1">
    <location>
        <begin position="92"/>
        <end position="117"/>
    </location>
</feature>
<dbReference type="Proteomes" id="UP000011083">
    <property type="component" value="Unassembled WGS sequence"/>
</dbReference>